<sequence length="179" mass="19835">MALLSSLSCFLAKHIVTRCLFCGKGLGFGCSTTCAVLSFIVYWLSRILEWKGEGENNVGEVGFIDEVMVVSDDAGGEAFRSQLPMDALEGRCWRRWKRMLGVLTVCMLLDRSRNDLRVLVGRERVAVPNAGIFSVSDNVRVSLLWLVSLAQAKRKTIALYPHDKAPPASAANNHFTKNE</sequence>
<gene>
    <name evidence="1" type="ORF">HKW66_Vig0246660</name>
</gene>
<comment type="caution">
    <text evidence="1">The sequence shown here is derived from an EMBL/GenBank/DDBJ whole genome shotgun (WGS) entry which is preliminary data.</text>
</comment>
<name>A0A8T0KC07_PHAAN</name>
<reference evidence="1 2" key="1">
    <citation type="submission" date="2020-05" db="EMBL/GenBank/DDBJ databases">
        <title>Vigna angularis (adzuki bean) Var. LongXiaoDou No. 4 denovo assembly.</title>
        <authorList>
            <person name="Xiang H."/>
        </authorList>
    </citation>
    <scope>NUCLEOTIDE SEQUENCE [LARGE SCALE GENOMIC DNA]</scope>
    <source>
        <tissue evidence="1">Leaf</tissue>
    </source>
</reference>
<dbReference type="EMBL" id="JABFOF010000005">
    <property type="protein sequence ID" value="KAG2396968.1"/>
    <property type="molecule type" value="Genomic_DNA"/>
</dbReference>
<accession>A0A8T0KC07</accession>
<dbReference type="Proteomes" id="UP000743370">
    <property type="component" value="Unassembled WGS sequence"/>
</dbReference>
<organism evidence="1 2">
    <name type="scientific">Phaseolus angularis</name>
    <name type="common">Azuki bean</name>
    <name type="synonym">Vigna angularis</name>
    <dbReference type="NCBI Taxonomy" id="3914"/>
    <lineage>
        <taxon>Eukaryota</taxon>
        <taxon>Viridiplantae</taxon>
        <taxon>Streptophyta</taxon>
        <taxon>Embryophyta</taxon>
        <taxon>Tracheophyta</taxon>
        <taxon>Spermatophyta</taxon>
        <taxon>Magnoliopsida</taxon>
        <taxon>eudicotyledons</taxon>
        <taxon>Gunneridae</taxon>
        <taxon>Pentapetalae</taxon>
        <taxon>rosids</taxon>
        <taxon>fabids</taxon>
        <taxon>Fabales</taxon>
        <taxon>Fabaceae</taxon>
        <taxon>Papilionoideae</taxon>
        <taxon>50 kb inversion clade</taxon>
        <taxon>NPAAA clade</taxon>
        <taxon>indigoferoid/millettioid clade</taxon>
        <taxon>Phaseoleae</taxon>
        <taxon>Vigna</taxon>
    </lineage>
</organism>
<evidence type="ECO:0000313" key="1">
    <source>
        <dbReference type="EMBL" id="KAG2396968.1"/>
    </source>
</evidence>
<protein>
    <submittedName>
        <fullName evidence="1">Uncharacterized protein</fullName>
    </submittedName>
</protein>
<dbReference type="AlphaFoldDB" id="A0A8T0KC07"/>
<evidence type="ECO:0000313" key="2">
    <source>
        <dbReference type="Proteomes" id="UP000743370"/>
    </source>
</evidence>
<proteinExistence type="predicted"/>